<gene>
    <name evidence="1" type="ORF">GOODEAATRI_022149</name>
</gene>
<dbReference type="EMBL" id="JAHRIO010062204">
    <property type="protein sequence ID" value="MEQ2179198.1"/>
    <property type="molecule type" value="Genomic_DNA"/>
</dbReference>
<evidence type="ECO:0000313" key="2">
    <source>
        <dbReference type="Proteomes" id="UP001476798"/>
    </source>
</evidence>
<evidence type="ECO:0000313" key="1">
    <source>
        <dbReference type="EMBL" id="MEQ2179198.1"/>
    </source>
</evidence>
<sequence length="301" mass="33271">MALRNVLLSKPTVPYARPPPLHIKVLLVAQRPKVLSWEFDNNSAKAKTIKNNITVAISDGLSVAKITIFEETASKVSAGQSYVMKGYSLRGESTPFVIIVTRETTFYRSSPVSVDATFMKEATELLYPPSKLSPVSEVRDAVGLLTVEGQIIQLSVVKNVKSGREEVPLRHLKIQQDGAQVTLCLWREAAVENLEVGARIQATHLKLTRSSYGEQLQTTSYTQIEVVHSSDNIMVEVLGVTETINDGILELLLSTDELVEIEKSLWEPFDDLLSKQRVHVQLIRNGGKVVKIEGVQPPAES</sequence>
<dbReference type="Proteomes" id="UP001476798">
    <property type="component" value="Unassembled WGS sequence"/>
</dbReference>
<organism evidence="1 2">
    <name type="scientific">Goodea atripinnis</name>
    <dbReference type="NCBI Taxonomy" id="208336"/>
    <lineage>
        <taxon>Eukaryota</taxon>
        <taxon>Metazoa</taxon>
        <taxon>Chordata</taxon>
        <taxon>Craniata</taxon>
        <taxon>Vertebrata</taxon>
        <taxon>Euteleostomi</taxon>
        <taxon>Actinopterygii</taxon>
        <taxon>Neopterygii</taxon>
        <taxon>Teleostei</taxon>
        <taxon>Neoteleostei</taxon>
        <taxon>Acanthomorphata</taxon>
        <taxon>Ovalentaria</taxon>
        <taxon>Atherinomorphae</taxon>
        <taxon>Cyprinodontiformes</taxon>
        <taxon>Goodeidae</taxon>
        <taxon>Goodea</taxon>
    </lineage>
</organism>
<proteinExistence type="predicted"/>
<dbReference type="SUPFAM" id="SSF50249">
    <property type="entry name" value="Nucleic acid-binding proteins"/>
    <property type="match status" value="1"/>
</dbReference>
<dbReference type="Gene3D" id="2.40.50.140">
    <property type="entry name" value="Nucleic acid-binding proteins"/>
    <property type="match status" value="1"/>
</dbReference>
<comment type="caution">
    <text evidence="1">The sequence shown here is derived from an EMBL/GenBank/DDBJ whole genome shotgun (WGS) entry which is preliminary data.</text>
</comment>
<keyword evidence="2" id="KW-1185">Reference proteome</keyword>
<dbReference type="InterPro" id="IPR012340">
    <property type="entry name" value="NA-bd_OB-fold"/>
</dbReference>
<reference evidence="1 2" key="1">
    <citation type="submission" date="2021-06" db="EMBL/GenBank/DDBJ databases">
        <authorList>
            <person name="Palmer J.M."/>
        </authorList>
    </citation>
    <scope>NUCLEOTIDE SEQUENCE [LARGE SCALE GENOMIC DNA]</scope>
    <source>
        <strain evidence="1 2">GA_2019</strain>
        <tissue evidence="1">Muscle</tissue>
    </source>
</reference>
<name>A0ABV0P6W0_9TELE</name>
<accession>A0ABV0P6W0</accession>
<evidence type="ECO:0008006" key="3">
    <source>
        <dbReference type="Google" id="ProtNLM"/>
    </source>
</evidence>
<protein>
    <recommendedName>
        <fullName evidence="3">Replication protein A OB domain-containing protein</fullName>
    </recommendedName>
</protein>